<evidence type="ECO:0000313" key="9">
    <source>
        <dbReference type="Proteomes" id="UP000306416"/>
    </source>
</evidence>
<reference evidence="8 9" key="1">
    <citation type="submission" date="2019-04" db="EMBL/GenBank/DDBJ databases">
        <title>Geobacter oryzae sp. nov., ferric-reducing bacteria isolated from paddy soil.</title>
        <authorList>
            <person name="Xu Z."/>
            <person name="Masuda Y."/>
            <person name="Itoh H."/>
            <person name="Senoo K."/>
        </authorList>
    </citation>
    <scope>NUCLEOTIDE SEQUENCE [LARGE SCALE GENOMIC DNA]</scope>
    <source>
        <strain evidence="8 9">Red111</strain>
    </source>
</reference>
<dbReference type="InterPro" id="IPR012836">
    <property type="entry name" value="FlgF"/>
</dbReference>
<dbReference type="RefSeq" id="WP_135869270.1">
    <property type="nucleotide sequence ID" value="NZ_SRSC01000001.1"/>
</dbReference>
<organism evidence="8 9">
    <name type="scientific">Geomonas terrae</name>
    <dbReference type="NCBI Taxonomy" id="2562681"/>
    <lineage>
        <taxon>Bacteria</taxon>
        <taxon>Pseudomonadati</taxon>
        <taxon>Thermodesulfobacteriota</taxon>
        <taxon>Desulfuromonadia</taxon>
        <taxon>Geobacterales</taxon>
        <taxon>Geobacteraceae</taxon>
        <taxon>Geomonas</taxon>
    </lineage>
</organism>
<protein>
    <submittedName>
        <fullName evidence="8">Flagellar basal-body rod protein FlgF</fullName>
    </submittedName>
</protein>
<dbReference type="EMBL" id="SRSC01000001">
    <property type="protein sequence ID" value="TGU74954.1"/>
    <property type="molecule type" value="Genomic_DNA"/>
</dbReference>
<dbReference type="AlphaFoldDB" id="A0A4S1CME7"/>
<dbReference type="InterPro" id="IPR019776">
    <property type="entry name" value="Flagellar_basal_body_rod_CS"/>
</dbReference>
<gene>
    <name evidence="8" type="primary">flgF</name>
    <name evidence="8" type="ORF">E4633_05715</name>
</gene>
<dbReference type="GO" id="GO:0071978">
    <property type="term" value="P:bacterial-type flagellum-dependent swarming motility"/>
    <property type="evidence" value="ECO:0007669"/>
    <property type="project" value="TreeGrafter"/>
</dbReference>
<dbReference type="SUPFAM" id="SSF117143">
    <property type="entry name" value="Flagellar hook protein flgE"/>
    <property type="match status" value="1"/>
</dbReference>
<dbReference type="InterPro" id="IPR010930">
    <property type="entry name" value="Flg_bb/hook_C_dom"/>
</dbReference>
<dbReference type="InterPro" id="IPR001444">
    <property type="entry name" value="Flag_bb_rod_N"/>
</dbReference>
<dbReference type="InterPro" id="IPR037925">
    <property type="entry name" value="FlgE/F/G-like"/>
</dbReference>
<dbReference type="Pfam" id="PF06429">
    <property type="entry name" value="Flg_bbr_C"/>
    <property type="match status" value="1"/>
</dbReference>
<dbReference type="NCBIfam" id="TIGR03506">
    <property type="entry name" value="FlgEFG_subfam"/>
    <property type="match status" value="2"/>
</dbReference>
<proteinExistence type="inferred from homology"/>
<evidence type="ECO:0000256" key="2">
    <source>
        <dbReference type="ARBA" id="ARBA00009677"/>
    </source>
</evidence>
<dbReference type="Pfam" id="PF22692">
    <property type="entry name" value="LlgE_F_G_D1"/>
    <property type="match status" value="1"/>
</dbReference>
<keyword evidence="9" id="KW-1185">Reference proteome</keyword>
<dbReference type="PANTHER" id="PTHR30435">
    <property type="entry name" value="FLAGELLAR PROTEIN"/>
    <property type="match status" value="1"/>
</dbReference>
<feature type="domain" description="Flagellar basal body rod protein N-terminal" evidence="5">
    <location>
        <begin position="5"/>
        <end position="35"/>
    </location>
</feature>
<keyword evidence="3 4" id="KW-0975">Bacterial flagellum</keyword>
<dbReference type="NCBIfam" id="TIGR02490">
    <property type="entry name" value="flgF"/>
    <property type="match status" value="1"/>
</dbReference>
<comment type="similarity">
    <text evidence="2 4">Belongs to the flagella basal body rod proteins family.</text>
</comment>
<dbReference type="Pfam" id="PF00460">
    <property type="entry name" value="Flg_bb_rod"/>
    <property type="match status" value="1"/>
</dbReference>
<evidence type="ECO:0000313" key="8">
    <source>
        <dbReference type="EMBL" id="TGU74954.1"/>
    </source>
</evidence>
<evidence type="ECO:0000259" key="6">
    <source>
        <dbReference type="Pfam" id="PF06429"/>
    </source>
</evidence>
<dbReference type="PANTHER" id="PTHR30435:SF19">
    <property type="entry name" value="FLAGELLAR BASAL-BODY ROD PROTEIN FLGG"/>
    <property type="match status" value="1"/>
</dbReference>
<keyword evidence="8" id="KW-0282">Flagellum</keyword>
<evidence type="ECO:0000256" key="1">
    <source>
        <dbReference type="ARBA" id="ARBA00004117"/>
    </source>
</evidence>
<evidence type="ECO:0000259" key="7">
    <source>
        <dbReference type="Pfam" id="PF22692"/>
    </source>
</evidence>
<evidence type="ECO:0000256" key="3">
    <source>
        <dbReference type="ARBA" id="ARBA00023143"/>
    </source>
</evidence>
<keyword evidence="8" id="KW-0966">Cell projection</keyword>
<accession>A0A4S1CME7</accession>
<dbReference type="GO" id="GO:0030694">
    <property type="term" value="C:bacterial-type flagellum basal body, rod"/>
    <property type="evidence" value="ECO:0007669"/>
    <property type="project" value="InterPro"/>
</dbReference>
<name>A0A4S1CME7_9BACT</name>
<comment type="caution">
    <text evidence="8">The sequence shown here is derived from an EMBL/GenBank/DDBJ whole genome shotgun (WGS) entry which is preliminary data.</text>
</comment>
<keyword evidence="8" id="KW-0969">Cilium</keyword>
<feature type="domain" description="Flagellar hook protein FlgE/F/G-like D1" evidence="7">
    <location>
        <begin position="81"/>
        <end position="144"/>
    </location>
</feature>
<comment type="subcellular location">
    <subcellularLocation>
        <location evidence="1 4">Bacterial flagellum basal body</location>
    </subcellularLocation>
</comment>
<dbReference type="Proteomes" id="UP000306416">
    <property type="component" value="Unassembled WGS sequence"/>
</dbReference>
<evidence type="ECO:0000256" key="4">
    <source>
        <dbReference type="RuleBase" id="RU362116"/>
    </source>
</evidence>
<dbReference type="PROSITE" id="PS00588">
    <property type="entry name" value="FLAGELLA_BB_ROD"/>
    <property type="match status" value="1"/>
</dbReference>
<dbReference type="InterPro" id="IPR020013">
    <property type="entry name" value="Flagellar_FlgE/F/G"/>
</dbReference>
<evidence type="ECO:0000259" key="5">
    <source>
        <dbReference type="Pfam" id="PF00460"/>
    </source>
</evidence>
<feature type="domain" description="Flagellar basal-body/hook protein C-terminal" evidence="6">
    <location>
        <begin position="194"/>
        <end position="238"/>
    </location>
</feature>
<dbReference type="InterPro" id="IPR053967">
    <property type="entry name" value="LlgE_F_G-like_D1"/>
</dbReference>
<sequence>MNSGMYAALTGNLSAQRRLDVVSNNLANANTTGFKADRIQFESVLANVKNSTDGPIFSNDRYSTDFSSGSLQQTGNALDVALEGDGFFVVNTPQGTAYTRQGSFHRSATGRLVTADGYEVQGAGGPITVNGGKVQIGDDGTVSVQQPGQTTADTVGTIATVDFPKPYAMEKLGNGLFRPSDPQAATVASTAGVKQGYLETSNVKAVVEMSRLIEASRYFEICAKAVKTYDDMNNRAANDLGKV</sequence>